<dbReference type="AlphaFoldDB" id="A0A834J615"/>
<evidence type="ECO:0000313" key="1">
    <source>
        <dbReference type="EMBL" id="KAF7379666.1"/>
    </source>
</evidence>
<accession>A0A834J615</accession>
<reference evidence="1" key="1">
    <citation type="journal article" date="2020" name="G3 (Bethesda)">
        <title>High-Quality Assemblies for Three Invasive Social Wasps from the &lt;i&gt;Vespula&lt;/i&gt; Genus.</title>
        <authorList>
            <person name="Harrop T.W.R."/>
            <person name="Guhlin J."/>
            <person name="McLaughlin G.M."/>
            <person name="Permina E."/>
            <person name="Stockwell P."/>
            <person name="Gilligan J."/>
            <person name="Le Lec M.F."/>
            <person name="Gruber M.A.M."/>
            <person name="Quinn O."/>
            <person name="Lovegrove M."/>
            <person name="Duncan E.J."/>
            <person name="Remnant E.J."/>
            <person name="Van Eeckhoven J."/>
            <person name="Graham B."/>
            <person name="Knapp R.A."/>
            <person name="Langford K.W."/>
            <person name="Kronenberg Z."/>
            <person name="Press M.O."/>
            <person name="Eacker S.M."/>
            <person name="Wilson-Rankin E.E."/>
            <person name="Purcell J."/>
            <person name="Lester P.J."/>
            <person name="Dearden P.K."/>
        </authorList>
    </citation>
    <scope>NUCLEOTIDE SEQUENCE</scope>
    <source>
        <strain evidence="1">Linc-1</strain>
    </source>
</reference>
<sequence length="72" mass="7865">MMDDYDDDDDDDDDDETNLVAVLCGWEFSKLGFTVQLIYLVTPCLSEIRAGYFPGAGASEAGTMRAPPPVVE</sequence>
<organism evidence="1 2">
    <name type="scientific">Vespula germanica</name>
    <name type="common">German yellow jacket</name>
    <name type="synonym">Paravespula germanica</name>
    <dbReference type="NCBI Taxonomy" id="30212"/>
    <lineage>
        <taxon>Eukaryota</taxon>
        <taxon>Metazoa</taxon>
        <taxon>Ecdysozoa</taxon>
        <taxon>Arthropoda</taxon>
        <taxon>Hexapoda</taxon>
        <taxon>Insecta</taxon>
        <taxon>Pterygota</taxon>
        <taxon>Neoptera</taxon>
        <taxon>Endopterygota</taxon>
        <taxon>Hymenoptera</taxon>
        <taxon>Apocrita</taxon>
        <taxon>Aculeata</taxon>
        <taxon>Vespoidea</taxon>
        <taxon>Vespidae</taxon>
        <taxon>Vespinae</taxon>
        <taxon>Vespula</taxon>
    </lineage>
</organism>
<proteinExistence type="predicted"/>
<name>A0A834J615_VESGE</name>
<dbReference type="Proteomes" id="UP000617340">
    <property type="component" value="Unassembled WGS sequence"/>
</dbReference>
<protein>
    <submittedName>
        <fullName evidence="1">Uncharacterized protein</fullName>
    </submittedName>
</protein>
<evidence type="ECO:0000313" key="2">
    <source>
        <dbReference type="Proteomes" id="UP000617340"/>
    </source>
</evidence>
<dbReference type="EMBL" id="JACSDZ010000024">
    <property type="protein sequence ID" value="KAF7379666.1"/>
    <property type="molecule type" value="Genomic_DNA"/>
</dbReference>
<keyword evidence="2" id="KW-1185">Reference proteome</keyword>
<gene>
    <name evidence="1" type="ORF">HZH68_016614</name>
</gene>
<comment type="caution">
    <text evidence="1">The sequence shown here is derived from an EMBL/GenBank/DDBJ whole genome shotgun (WGS) entry which is preliminary data.</text>
</comment>